<protein>
    <submittedName>
        <fullName evidence="3">Septum formation initiator family protein</fullName>
    </submittedName>
</protein>
<dbReference type="EMBL" id="CP059833">
    <property type="protein sequence ID" value="QMV85717.1"/>
    <property type="molecule type" value="Genomic_DNA"/>
</dbReference>
<organism evidence="3 4">
    <name type="scientific">Corynebacterium hindlerae</name>
    <dbReference type="NCBI Taxonomy" id="699041"/>
    <lineage>
        <taxon>Bacteria</taxon>
        <taxon>Bacillati</taxon>
        <taxon>Actinomycetota</taxon>
        <taxon>Actinomycetes</taxon>
        <taxon>Mycobacteriales</taxon>
        <taxon>Corynebacteriaceae</taxon>
        <taxon>Corynebacterium</taxon>
    </lineage>
</organism>
<dbReference type="AlphaFoldDB" id="A0A7G5FGH6"/>
<accession>A0A7G5FGH6</accession>
<sequence>MKKKRGRFKVGTLELMVVAFVLIVFLVTITVPLRNYFEQRNEIRAVNAAIAQKQRHKEELLGELERYKSKAYLDEQARNRLGVIAPGEVAFRIMDPSMTKDDALTSTDHKTPEKVSPWYDTLWGSVAVPPQSAPDDSIEPTTELKLPIEPPEPPVPPQEPLP</sequence>
<evidence type="ECO:0000313" key="4">
    <source>
        <dbReference type="Proteomes" id="UP000515570"/>
    </source>
</evidence>
<reference evidence="3 4" key="1">
    <citation type="submission" date="2020-07" db="EMBL/GenBank/DDBJ databases">
        <title>non toxigenic Corynebacterium sp. nov from a clinical source.</title>
        <authorList>
            <person name="Bernier A.-M."/>
            <person name="Bernard K."/>
        </authorList>
    </citation>
    <scope>NUCLEOTIDE SEQUENCE [LARGE SCALE GENOMIC DNA]</scope>
    <source>
        <strain evidence="4">NML 93-0612</strain>
    </source>
</reference>
<feature type="region of interest" description="Disordered" evidence="1">
    <location>
        <begin position="126"/>
        <end position="162"/>
    </location>
</feature>
<evidence type="ECO:0000256" key="2">
    <source>
        <dbReference type="SAM" id="Phobius"/>
    </source>
</evidence>
<evidence type="ECO:0000256" key="1">
    <source>
        <dbReference type="SAM" id="MobiDB-lite"/>
    </source>
</evidence>
<keyword evidence="2" id="KW-1133">Transmembrane helix</keyword>
<keyword evidence="4" id="KW-1185">Reference proteome</keyword>
<name>A0A7G5FGH6_9CORY</name>
<dbReference type="Pfam" id="PF04977">
    <property type="entry name" value="DivIC"/>
    <property type="match status" value="1"/>
</dbReference>
<proteinExistence type="predicted"/>
<keyword evidence="2" id="KW-0812">Transmembrane</keyword>
<evidence type="ECO:0000313" key="3">
    <source>
        <dbReference type="EMBL" id="QMV85717.1"/>
    </source>
</evidence>
<keyword evidence="2" id="KW-0472">Membrane</keyword>
<feature type="transmembrane region" description="Helical" evidence="2">
    <location>
        <begin position="12"/>
        <end position="33"/>
    </location>
</feature>
<feature type="compositionally biased region" description="Pro residues" evidence="1">
    <location>
        <begin position="148"/>
        <end position="162"/>
    </location>
</feature>
<gene>
    <name evidence="3" type="ORF">HW450_02985</name>
</gene>
<dbReference type="RefSeq" id="WP_182386538.1">
    <property type="nucleotide sequence ID" value="NZ_CP059833.1"/>
</dbReference>
<dbReference type="InterPro" id="IPR007060">
    <property type="entry name" value="FtsL/DivIC"/>
</dbReference>
<dbReference type="Proteomes" id="UP000515570">
    <property type="component" value="Chromosome"/>
</dbReference>